<dbReference type="RefSeq" id="WP_330930948.1">
    <property type="nucleotide sequence ID" value="NZ_CP119075.1"/>
</dbReference>
<dbReference type="SUPFAM" id="SSF55347">
    <property type="entry name" value="Glyceraldehyde-3-phosphate dehydrogenase-like, C-terminal domain"/>
    <property type="match status" value="1"/>
</dbReference>
<dbReference type="GO" id="GO:0000166">
    <property type="term" value="F:nucleotide binding"/>
    <property type="evidence" value="ECO:0007669"/>
    <property type="project" value="InterPro"/>
</dbReference>
<dbReference type="InterPro" id="IPR000683">
    <property type="entry name" value="Gfo/Idh/MocA-like_OxRdtase_N"/>
</dbReference>
<dbReference type="InterPro" id="IPR050463">
    <property type="entry name" value="Gfo/Idh/MocA_oxidrdct_glycsds"/>
</dbReference>
<evidence type="ECO:0000256" key="1">
    <source>
        <dbReference type="ARBA" id="ARBA00023002"/>
    </source>
</evidence>
<dbReference type="GO" id="GO:0016491">
    <property type="term" value="F:oxidoreductase activity"/>
    <property type="evidence" value="ECO:0007669"/>
    <property type="project" value="UniProtKB-KW"/>
</dbReference>
<dbReference type="Proteomes" id="UP001218638">
    <property type="component" value="Chromosome"/>
</dbReference>
<dbReference type="Gene3D" id="3.30.360.10">
    <property type="entry name" value="Dihydrodipicolinate Reductase, domain 2"/>
    <property type="match status" value="1"/>
</dbReference>
<evidence type="ECO:0000259" key="2">
    <source>
        <dbReference type="Pfam" id="PF01408"/>
    </source>
</evidence>
<accession>A0AAE9ZWE0</accession>
<proteinExistence type="predicted"/>
<name>A0AAE9ZWE0_9BACT</name>
<gene>
    <name evidence="4" type="ORF">PXH66_18935</name>
</gene>
<dbReference type="PANTHER" id="PTHR43818">
    <property type="entry name" value="BCDNA.GH03377"/>
    <property type="match status" value="1"/>
</dbReference>
<keyword evidence="5" id="KW-1185">Reference proteome</keyword>
<feature type="domain" description="Gfo/Idh/MocA-like oxidoreductase N-terminal" evidence="2">
    <location>
        <begin position="8"/>
        <end position="123"/>
    </location>
</feature>
<dbReference type="AlphaFoldDB" id="A0AAE9ZWE0"/>
<sequence>MASSAPLRLGVIGAGANTREKHLPGFQTLPGVSVEVVCNRSPASSQTVADAFGIPRIASDWSAVVADPTIDAICIGTWPYLHAPITIAALAAGKHVLTEARMAMNASEAAAMVEAARQQPECVAQIVPSPITLPWDATIARLVATGAIGVLREIHFVNTSSASADPAAPLSWRLDRSLSGHNTMALGICYEAIQRWTLRRPTRVWATGTTFTTRRLDPATGAAREVEVPESLNFVARGPEGPVISGYLSSVESGPGRSVFVLNGSSGTLTLDLTTQELRHTPHHGETRLVDIPTAERGGWQVEADFVASIREGRPVTHTSFADGLDYMRFTTAVHDSVTAGGMETGVH</sequence>
<evidence type="ECO:0000259" key="3">
    <source>
        <dbReference type="Pfam" id="PF22725"/>
    </source>
</evidence>
<evidence type="ECO:0000313" key="4">
    <source>
        <dbReference type="EMBL" id="WED64419.1"/>
    </source>
</evidence>
<dbReference type="InterPro" id="IPR036291">
    <property type="entry name" value="NAD(P)-bd_dom_sf"/>
</dbReference>
<feature type="domain" description="GFO/IDH/MocA-like oxidoreductase" evidence="3">
    <location>
        <begin position="138"/>
        <end position="269"/>
    </location>
</feature>
<protein>
    <submittedName>
        <fullName evidence="4">Gfo/Idh/MocA family oxidoreductase</fullName>
    </submittedName>
</protein>
<reference evidence="4" key="1">
    <citation type="submission" date="2023-03" db="EMBL/GenBank/DDBJ databases">
        <title>Lomoglobus Profundus gen. nov., sp. nov., a novel member of the phylum Verrucomicrobia, isolated from deep-marine sediment of South China Sea.</title>
        <authorList>
            <person name="Ahmad T."/>
            <person name="Ishaq S.E."/>
            <person name="Wang F."/>
        </authorList>
    </citation>
    <scope>NUCLEOTIDE SEQUENCE</scope>
    <source>
        <strain evidence="4">LMO-M01</strain>
    </source>
</reference>
<evidence type="ECO:0000313" key="5">
    <source>
        <dbReference type="Proteomes" id="UP001218638"/>
    </source>
</evidence>
<dbReference type="SUPFAM" id="SSF51735">
    <property type="entry name" value="NAD(P)-binding Rossmann-fold domains"/>
    <property type="match status" value="1"/>
</dbReference>
<keyword evidence="1" id="KW-0560">Oxidoreductase</keyword>
<dbReference type="PANTHER" id="PTHR43818:SF11">
    <property type="entry name" value="BCDNA.GH03377"/>
    <property type="match status" value="1"/>
</dbReference>
<dbReference type="EMBL" id="CP119075">
    <property type="protein sequence ID" value="WED64419.1"/>
    <property type="molecule type" value="Genomic_DNA"/>
</dbReference>
<dbReference type="InterPro" id="IPR055170">
    <property type="entry name" value="GFO_IDH_MocA-like_dom"/>
</dbReference>
<organism evidence="4 5">
    <name type="scientific">Synoicihabitans lomoniglobus</name>
    <dbReference type="NCBI Taxonomy" id="2909285"/>
    <lineage>
        <taxon>Bacteria</taxon>
        <taxon>Pseudomonadati</taxon>
        <taxon>Verrucomicrobiota</taxon>
        <taxon>Opitutia</taxon>
        <taxon>Opitutales</taxon>
        <taxon>Opitutaceae</taxon>
        <taxon>Synoicihabitans</taxon>
    </lineage>
</organism>
<dbReference type="Pfam" id="PF22725">
    <property type="entry name" value="GFO_IDH_MocA_C3"/>
    <property type="match status" value="1"/>
</dbReference>
<dbReference type="KEGG" id="slom:PXH66_18935"/>
<dbReference type="Pfam" id="PF01408">
    <property type="entry name" value="GFO_IDH_MocA"/>
    <property type="match status" value="1"/>
</dbReference>
<dbReference type="Gene3D" id="3.40.50.720">
    <property type="entry name" value="NAD(P)-binding Rossmann-like Domain"/>
    <property type="match status" value="1"/>
</dbReference>